<keyword evidence="4" id="KW-1185">Reference proteome</keyword>
<protein>
    <submittedName>
        <fullName evidence="3">Xanthine dehydrogenase accessory factor</fullName>
    </submittedName>
</protein>
<dbReference type="EMBL" id="JAMTCJ010000001">
    <property type="protein sequence ID" value="MCP2175247.1"/>
    <property type="molecule type" value="Genomic_DNA"/>
</dbReference>
<proteinExistence type="predicted"/>
<evidence type="ECO:0000259" key="1">
    <source>
        <dbReference type="Pfam" id="PF02625"/>
    </source>
</evidence>
<reference evidence="3 4" key="1">
    <citation type="submission" date="2022-06" db="EMBL/GenBank/DDBJ databases">
        <title>Genomic Encyclopedia of Archaeal and Bacterial Type Strains, Phase II (KMG-II): from individual species to whole genera.</title>
        <authorList>
            <person name="Goeker M."/>
        </authorList>
    </citation>
    <scope>NUCLEOTIDE SEQUENCE [LARGE SCALE GENOMIC DNA]</scope>
    <source>
        <strain evidence="3 4">DSM 44693</strain>
    </source>
</reference>
<accession>A0ABT1HBE7</accession>
<dbReference type="InterPro" id="IPR027051">
    <property type="entry name" value="XdhC_Rossmann_dom"/>
</dbReference>
<dbReference type="RefSeq" id="WP_253660241.1">
    <property type="nucleotide sequence ID" value="NZ_BAAAJQ010000001.1"/>
</dbReference>
<evidence type="ECO:0000313" key="3">
    <source>
        <dbReference type="EMBL" id="MCP2175247.1"/>
    </source>
</evidence>
<feature type="domain" description="XdhC Rossmann" evidence="2">
    <location>
        <begin position="195"/>
        <end position="342"/>
    </location>
</feature>
<organism evidence="3 4">
    <name type="scientific">Williamsia maris</name>
    <dbReference type="NCBI Taxonomy" id="72806"/>
    <lineage>
        <taxon>Bacteria</taxon>
        <taxon>Bacillati</taxon>
        <taxon>Actinomycetota</taxon>
        <taxon>Actinomycetes</taxon>
        <taxon>Mycobacteriales</taxon>
        <taxon>Nocardiaceae</taxon>
        <taxon>Williamsia</taxon>
    </lineage>
</organism>
<evidence type="ECO:0000313" key="4">
    <source>
        <dbReference type="Proteomes" id="UP001206895"/>
    </source>
</evidence>
<dbReference type="Proteomes" id="UP001206895">
    <property type="component" value="Unassembled WGS sequence"/>
</dbReference>
<dbReference type="InterPro" id="IPR003777">
    <property type="entry name" value="XdhC_CoxI"/>
</dbReference>
<dbReference type="InterPro" id="IPR052698">
    <property type="entry name" value="MoCofactor_Util/Proc"/>
</dbReference>
<evidence type="ECO:0000259" key="2">
    <source>
        <dbReference type="Pfam" id="PF13478"/>
    </source>
</evidence>
<dbReference type="Pfam" id="PF02625">
    <property type="entry name" value="XdhC_CoxI"/>
    <property type="match status" value="1"/>
</dbReference>
<sequence>MLDILDALVVESTRSPVALARIVGVTGSSPRTVGSALMVTADGDVVGSLSSGCVEAAVVAAAADVIATGEPSFERFGGSDIDPFAVGLTCGGEIEVLIERVDGPGVLVDLRSRIDARTPCALVTTVGAPTLRTVLAGSDSCTAATPWNRVDRDARALLAVGRSGMVGGSEINKGEEAAGCRLTVFVQSFATAPRMILAGANDFVRALTDTARTLGYEVTVVDARATFASVQRFPRADAVVVDWPDRYLRGEHAAGRLDARTVIAVMTHDDKFDVPTIQAALTLDRFAFVGAMGSRRTHADRLSRLVDAGVAPADLTRLHSPMGLDLDARTPEETAVSIAAQIIAVRSDASARPLSSLDGPIHR</sequence>
<dbReference type="PANTHER" id="PTHR30388">
    <property type="entry name" value="ALDEHYDE OXIDOREDUCTASE MOLYBDENUM COFACTOR ASSEMBLY PROTEIN"/>
    <property type="match status" value="1"/>
</dbReference>
<comment type="caution">
    <text evidence="3">The sequence shown here is derived from an EMBL/GenBank/DDBJ whole genome shotgun (WGS) entry which is preliminary data.</text>
</comment>
<dbReference type="Pfam" id="PF13478">
    <property type="entry name" value="XdhC_C"/>
    <property type="match status" value="1"/>
</dbReference>
<dbReference type="PANTHER" id="PTHR30388:SF4">
    <property type="entry name" value="MOLYBDENUM COFACTOR INSERTION CHAPERONE PAOD"/>
    <property type="match status" value="1"/>
</dbReference>
<feature type="domain" description="XdhC- CoxI" evidence="1">
    <location>
        <begin position="14"/>
        <end position="77"/>
    </location>
</feature>
<dbReference type="Gene3D" id="3.40.50.720">
    <property type="entry name" value="NAD(P)-binding Rossmann-like Domain"/>
    <property type="match status" value="1"/>
</dbReference>
<name>A0ABT1HBE7_9NOCA</name>
<gene>
    <name evidence="3" type="ORF">LX13_001054</name>
</gene>